<gene>
    <name evidence="3" type="ORF">HD601_003657</name>
</gene>
<name>A0A7W9GSE8_9ACTN</name>
<dbReference type="SUPFAM" id="SSF50118">
    <property type="entry name" value="Cell growth inhibitor/plasmid maintenance toxic component"/>
    <property type="match status" value="1"/>
</dbReference>
<evidence type="ECO:0000313" key="4">
    <source>
        <dbReference type="Proteomes" id="UP000542813"/>
    </source>
</evidence>
<proteinExistence type="predicted"/>
<dbReference type="Proteomes" id="UP000542813">
    <property type="component" value="Unassembled WGS sequence"/>
</dbReference>
<reference evidence="3 4" key="1">
    <citation type="submission" date="2020-08" db="EMBL/GenBank/DDBJ databases">
        <title>Sequencing the genomes of 1000 actinobacteria strains.</title>
        <authorList>
            <person name="Klenk H.-P."/>
        </authorList>
    </citation>
    <scope>NUCLEOTIDE SEQUENCE [LARGE SCALE GENOMIC DNA]</scope>
    <source>
        <strain evidence="3 4">DSM 102122</strain>
    </source>
</reference>
<feature type="compositionally biased region" description="Basic and acidic residues" evidence="1">
    <location>
        <begin position="1"/>
        <end position="10"/>
    </location>
</feature>
<evidence type="ECO:0000313" key="3">
    <source>
        <dbReference type="EMBL" id="MBB5789082.1"/>
    </source>
</evidence>
<dbReference type="Gene3D" id="2.30.30.440">
    <property type="entry name" value="Domain of unknown function DUF1918"/>
    <property type="match status" value="1"/>
</dbReference>
<organism evidence="3 4">
    <name type="scientific">Jiangella mangrovi</name>
    <dbReference type="NCBI Taxonomy" id="1524084"/>
    <lineage>
        <taxon>Bacteria</taxon>
        <taxon>Bacillati</taxon>
        <taxon>Actinomycetota</taxon>
        <taxon>Actinomycetes</taxon>
        <taxon>Jiangellales</taxon>
        <taxon>Jiangellaceae</taxon>
        <taxon>Jiangella</taxon>
    </lineage>
</organism>
<evidence type="ECO:0000256" key="1">
    <source>
        <dbReference type="SAM" id="MobiDB-lite"/>
    </source>
</evidence>
<feature type="domain" description="DUF1918" evidence="2">
    <location>
        <begin position="1"/>
        <end position="57"/>
    </location>
</feature>
<feature type="region of interest" description="Disordered" evidence="1">
    <location>
        <begin position="1"/>
        <end position="34"/>
    </location>
</feature>
<dbReference type="RefSeq" id="WP_184824214.1">
    <property type="nucleotide sequence ID" value="NZ_JACHMM010000001.1"/>
</dbReference>
<comment type="caution">
    <text evidence="3">The sequence shown here is derived from an EMBL/GenBank/DDBJ whole genome shotgun (WGS) entry which is preliminary data.</text>
</comment>
<evidence type="ECO:0000259" key="2">
    <source>
        <dbReference type="Pfam" id="PF08940"/>
    </source>
</evidence>
<sequence>MHAHDGDRLVVEGTRVGSPRREGEVLETHGPDGGPPFLVRWSDGAQCLVYPGTDAHIEPGAPTTPAAPASG</sequence>
<dbReference type="EMBL" id="JACHMM010000001">
    <property type="protein sequence ID" value="MBB5789082.1"/>
    <property type="molecule type" value="Genomic_DNA"/>
</dbReference>
<dbReference type="AlphaFoldDB" id="A0A7W9GSE8"/>
<dbReference type="InterPro" id="IPR015035">
    <property type="entry name" value="DUF1918"/>
</dbReference>
<feature type="compositionally biased region" description="Basic and acidic residues" evidence="1">
    <location>
        <begin position="19"/>
        <end position="30"/>
    </location>
</feature>
<accession>A0A7W9GSE8</accession>
<protein>
    <recommendedName>
        <fullName evidence="2">DUF1918 domain-containing protein</fullName>
    </recommendedName>
</protein>
<dbReference type="Pfam" id="PF08940">
    <property type="entry name" value="DUF1918"/>
    <property type="match status" value="1"/>
</dbReference>
<keyword evidence="4" id="KW-1185">Reference proteome</keyword>